<reference evidence="3 4" key="1">
    <citation type="submission" date="2024-11" db="EMBL/GenBank/DDBJ databases">
        <title>A near-complete genome assembly of Cinchona calisaya.</title>
        <authorList>
            <person name="Lian D.C."/>
            <person name="Zhao X.W."/>
            <person name="Wei L."/>
        </authorList>
    </citation>
    <scope>NUCLEOTIDE SEQUENCE [LARGE SCALE GENOMIC DNA]</scope>
    <source>
        <tissue evidence="3">Nenye</tissue>
    </source>
</reference>
<gene>
    <name evidence="3" type="ORF">ACH5RR_018208</name>
</gene>
<evidence type="ECO:0000256" key="1">
    <source>
        <dbReference type="SAM" id="MobiDB-lite"/>
    </source>
</evidence>
<dbReference type="InterPro" id="IPR011112">
    <property type="entry name" value="Rho-like_N"/>
</dbReference>
<dbReference type="AlphaFoldDB" id="A0ABD2ZLD0"/>
<sequence>MGAVVFSSQSSILQLSTLSSLSKTKFESFGRPNFPLKVKEITDGCLLFASSRDLHCSVVSCKQADGDGKCVFSQSSGQGRLPKGNELKENQSSKNPEEIISLFRRIQSSISKGPVSSKEKSSKTSEDGPSVESVLEVLRQSRTKVKGKTTRKDGEKILARKRGPLRKEPKANYSSMAETKLIRPPSNFVRRSPIPLSKQVVPADHGSQELPATGDEKEMKIPELKEPMQKVEQMKLPELKELAKSKGIKGYSKLRKAELVKLLITI</sequence>
<dbReference type="Gene3D" id="1.10.720.10">
    <property type="match status" value="1"/>
</dbReference>
<dbReference type="Pfam" id="PF07498">
    <property type="entry name" value="Rho_N"/>
    <property type="match status" value="1"/>
</dbReference>
<keyword evidence="4" id="KW-1185">Reference proteome</keyword>
<evidence type="ECO:0000259" key="2">
    <source>
        <dbReference type="Pfam" id="PF07498"/>
    </source>
</evidence>
<dbReference type="PANTHER" id="PTHR34449:SF2">
    <property type="entry name" value="RHO TERMINATION FACTOR"/>
    <property type="match status" value="1"/>
</dbReference>
<accession>A0ABD2ZLD0</accession>
<feature type="region of interest" description="Disordered" evidence="1">
    <location>
        <begin position="110"/>
        <end position="133"/>
    </location>
</feature>
<dbReference type="SUPFAM" id="SSF68912">
    <property type="entry name" value="Rho N-terminal domain-like"/>
    <property type="match status" value="1"/>
</dbReference>
<feature type="region of interest" description="Disordered" evidence="1">
    <location>
        <begin position="73"/>
        <end position="94"/>
    </location>
</feature>
<dbReference type="Proteomes" id="UP001630127">
    <property type="component" value="Unassembled WGS sequence"/>
</dbReference>
<feature type="region of interest" description="Disordered" evidence="1">
    <location>
        <begin position="201"/>
        <end position="221"/>
    </location>
</feature>
<feature type="compositionally biased region" description="Basic and acidic residues" evidence="1">
    <location>
        <begin position="117"/>
        <end position="126"/>
    </location>
</feature>
<protein>
    <recommendedName>
        <fullName evidence="2">Rho termination factor-like N-terminal domain-containing protein</fullName>
    </recommendedName>
</protein>
<organism evidence="3 4">
    <name type="scientific">Cinchona calisaya</name>
    <dbReference type="NCBI Taxonomy" id="153742"/>
    <lineage>
        <taxon>Eukaryota</taxon>
        <taxon>Viridiplantae</taxon>
        <taxon>Streptophyta</taxon>
        <taxon>Embryophyta</taxon>
        <taxon>Tracheophyta</taxon>
        <taxon>Spermatophyta</taxon>
        <taxon>Magnoliopsida</taxon>
        <taxon>eudicotyledons</taxon>
        <taxon>Gunneridae</taxon>
        <taxon>Pentapetalae</taxon>
        <taxon>asterids</taxon>
        <taxon>lamiids</taxon>
        <taxon>Gentianales</taxon>
        <taxon>Rubiaceae</taxon>
        <taxon>Cinchonoideae</taxon>
        <taxon>Cinchoneae</taxon>
        <taxon>Cinchona</taxon>
    </lineage>
</organism>
<dbReference type="PANTHER" id="PTHR34449">
    <property type="entry name" value="RHO TERMINATION FACTOR"/>
    <property type="match status" value="1"/>
</dbReference>
<evidence type="ECO:0000313" key="4">
    <source>
        <dbReference type="Proteomes" id="UP001630127"/>
    </source>
</evidence>
<feature type="compositionally biased region" description="Basic and acidic residues" evidence="1">
    <location>
        <begin position="83"/>
        <end position="94"/>
    </location>
</feature>
<feature type="domain" description="Rho termination factor-like N-terminal" evidence="2">
    <location>
        <begin position="232"/>
        <end position="260"/>
    </location>
</feature>
<evidence type="ECO:0000313" key="3">
    <source>
        <dbReference type="EMBL" id="KAL3520059.1"/>
    </source>
</evidence>
<comment type="caution">
    <text evidence="3">The sequence shown here is derived from an EMBL/GenBank/DDBJ whole genome shotgun (WGS) entry which is preliminary data.</text>
</comment>
<dbReference type="EMBL" id="JBJUIK010000008">
    <property type="protein sequence ID" value="KAL3520059.1"/>
    <property type="molecule type" value="Genomic_DNA"/>
</dbReference>
<dbReference type="InterPro" id="IPR036269">
    <property type="entry name" value="Rho_N_sf"/>
</dbReference>
<name>A0ABD2ZLD0_9GENT</name>
<proteinExistence type="predicted"/>